<dbReference type="InterPro" id="IPR042001">
    <property type="entry name" value="Sortase_F"/>
</dbReference>
<dbReference type="Proteomes" id="UP000436989">
    <property type="component" value="Unassembled WGS sequence"/>
</dbReference>
<dbReference type="SUPFAM" id="SSF63817">
    <property type="entry name" value="Sortase"/>
    <property type="match status" value="1"/>
</dbReference>
<evidence type="ECO:0000313" key="4">
    <source>
        <dbReference type="Proteomes" id="UP000436989"/>
    </source>
</evidence>
<evidence type="ECO:0000313" key="3">
    <source>
        <dbReference type="EMBL" id="MUN63425.1"/>
    </source>
</evidence>
<dbReference type="CDD" id="cd05829">
    <property type="entry name" value="Sortase_F"/>
    <property type="match status" value="1"/>
</dbReference>
<proteinExistence type="predicted"/>
<dbReference type="NCBIfam" id="NF033748">
    <property type="entry name" value="class_F_sortase"/>
    <property type="match status" value="1"/>
</dbReference>
<sequence length="208" mass="21216">MLLATGCADAGPADAHPPTTTPSTTAAPAPSRTTISPSGAPTPSASPTPVSSATPDADEEASPVSVRIPATGTESPLLHLGLRADGSLEVPPGEPGSPAAWYNQSPVPGEPGPAILLGHVNATDGGPGVFAGLRELNPGDTIEVTRHDGTTAVFAVQRGEQYSKTNFDTQAVYGDTDGAELRLITCDGYNLLTGQFEDNYVVYAQLLP</sequence>
<keyword evidence="1" id="KW-0378">Hydrolase</keyword>
<dbReference type="InterPro" id="IPR005754">
    <property type="entry name" value="Sortase"/>
</dbReference>
<feature type="region of interest" description="Disordered" evidence="2">
    <location>
        <begin position="1"/>
        <end position="78"/>
    </location>
</feature>
<dbReference type="Pfam" id="PF04203">
    <property type="entry name" value="Sortase"/>
    <property type="match status" value="1"/>
</dbReference>
<evidence type="ECO:0000256" key="2">
    <source>
        <dbReference type="SAM" id="MobiDB-lite"/>
    </source>
</evidence>
<feature type="region of interest" description="Disordered" evidence="2">
    <location>
        <begin position="85"/>
        <end position="104"/>
    </location>
</feature>
<accession>A0A6N8GR44</accession>
<reference evidence="3 4" key="1">
    <citation type="submission" date="2019-12" db="EMBL/GenBank/DDBJ databases">
        <authorList>
            <person name="Shi Y."/>
        </authorList>
    </citation>
    <scope>NUCLEOTIDE SEQUENCE [LARGE SCALE GENOMIC DNA]</scope>
    <source>
        <strain evidence="3 4">JCM 17929</strain>
    </source>
</reference>
<protein>
    <submittedName>
        <fullName evidence="3">Class F sortase</fullName>
    </submittedName>
</protein>
<name>A0A6N8GR44_9MICC</name>
<dbReference type="Gene3D" id="2.40.260.10">
    <property type="entry name" value="Sortase"/>
    <property type="match status" value="1"/>
</dbReference>
<dbReference type="GO" id="GO:0016787">
    <property type="term" value="F:hydrolase activity"/>
    <property type="evidence" value="ECO:0007669"/>
    <property type="project" value="UniProtKB-KW"/>
</dbReference>
<dbReference type="EMBL" id="WOGU01000007">
    <property type="protein sequence ID" value="MUN63425.1"/>
    <property type="molecule type" value="Genomic_DNA"/>
</dbReference>
<organism evidence="3 4">
    <name type="scientific">Kocuria sediminis</name>
    <dbReference type="NCBI Taxonomy" id="1038857"/>
    <lineage>
        <taxon>Bacteria</taxon>
        <taxon>Bacillati</taxon>
        <taxon>Actinomycetota</taxon>
        <taxon>Actinomycetes</taxon>
        <taxon>Micrococcales</taxon>
        <taxon>Micrococcaceae</taxon>
        <taxon>Kocuria</taxon>
    </lineage>
</organism>
<comment type="caution">
    <text evidence="3">The sequence shown here is derived from an EMBL/GenBank/DDBJ whole genome shotgun (WGS) entry which is preliminary data.</text>
</comment>
<keyword evidence="4" id="KW-1185">Reference proteome</keyword>
<evidence type="ECO:0000256" key="1">
    <source>
        <dbReference type="ARBA" id="ARBA00022801"/>
    </source>
</evidence>
<feature type="compositionally biased region" description="Low complexity" evidence="2">
    <location>
        <begin position="8"/>
        <end position="55"/>
    </location>
</feature>
<gene>
    <name evidence="3" type="ORF">GMA12_09780</name>
</gene>
<dbReference type="AlphaFoldDB" id="A0A6N8GR44"/>
<dbReference type="InterPro" id="IPR023365">
    <property type="entry name" value="Sortase_dom-sf"/>
</dbReference>